<organism evidence="1">
    <name type="scientific">Eutreptiella gymnastica</name>
    <dbReference type="NCBI Taxonomy" id="73025"/>
    <lineage>
        <taxon>Eukaryota</taxon>
        <taxon>Discoba</taxon>
        <taxon>Euglenozoa</taxon>
        <taxon>Euglenida</taxon>
        <taxon>Spirocuta</taxon>
        <taxon>Euglenophyceae</taxon>
        <taxon>Eutreptiales</taxon>
        <taxon>Eutreptiaceae</taxon>
        <taxon>Eutreptiella</taxon>
    </lineage>
</organism>
<protein>
    <submittedName>
        <fullName evidence="1">Uncharacterized protein</fullName>
    </submittedName>
</protein>
<dbReference type="EMBL" id="HBJA01125384">
    <property type="protein sequence ID" value="CAE0831880.1"/>
    <property type="molecule type" value="Transcribed_RNA"/>
</dbReference>
<evidence type="ECO:0000313" key="1">
    <source>
        <dbReference type="EMBL" id="CAE0831880.1"/>
    </source>
</evidence>
<sequence length="103" mass="11548">MFGVGQHMESGATGFCCDMVLGGKREAVGGGWGGSAHMRPMFAHSIKRTQDLLKQIGEYVFTPQHCSPDIRKYANMIAYMLCVKIFLHQYENRHGAHCNTWVV</sequence>
<reference evidence="1" key="1">
    <citation type="submission" date="2021-01" db="EMBL/GenBank/DDBJ databases">
        <authorList>
            <person name="Corre E."/>
            <person name="Pelletier E."/>
            <person name="Niang G."/>
            <person name="Scheremetjew M."/>
            <person name="Finn R."/>
            <person name="Kale V."/>
            <person name="Holt S."/>
            <person name="Cochrane G."/>
            <person name="Meng A."/>
            <person name="Brown T."/>
            <person name="Cohen L."/>
        </authorList>
    </citation>
    <scope>NUCLEOTIDE SEQUENCE</scope>
    <source>
        <strain evidence="1">CCMP1594</strain>
    </source>
</reference>
<gene>
    <name evidence="1" type="ORF">EGYM00163_LOCUS43162</name>
</gene>
<accession>A0A7S4GBU3</accession>
<dbReference type="AlphaFoldDB" id="A0A7S4GBU3"/>
<proteinExistence type="predicted"/>
<name>A0A7S4GBU3_9EUGL</name>